<dbReference type="EMBL" id="CM002924">
    <property type="protein sequence ID" value="KGN59021.1"/>
    <property type="molecule type" value="Genomic_DNA"/>
</dbReference>
<dbReference type="InterPro" id="IPR016181">
    <property type="entry name" value="Acyl_CoA_acyltransferase"/>
</dbReference>
<dbReference type="eggNOG" id="ENOG502QS7V">
    <property type="taxonomic scope" value="Eukaryota"/>
</dbReference>
<name>A0A0A0LGF1_CUCSA</name>
<reference evidence="2 3" key="2">
    <citation type="journal article" date="2009" name="PLoS ONE">
        <title>An integrated genetic and cytogenetic map of the cucumber genome.</title>
        <authorList>
            <person name="Ren Y."/>
            <person name="Zhang Z."/>
            <person name="Liu J."/>
            <person name="Staub J.E."/>
            <person name="Han Y."/>
            <person name="Cheng Z."/>
            <person name="Li X."/>
            <person name="Lu J."/>
            <person name="Miao H."/>
            <person name="Kang H."/>
            <person name="Xie B."/>
            <person name="Gu X."/>
            <person name="Wang X."/>
            <person name="Du Y."/>
            <person name="Jin W."/>
            <person name="Huang S."/>
        </authorList>
    </citation>
    <scope>NUCLEOTIDE SEQUENCE [LARGE SCALE GENOMIC DNA]</scope>
    <source>
        <strain evidence="3">cv. 9930</strain>
    </source>
</reference>
<dbReference type="Pfam" id="PF23209">
    <property type="entry name" value="IDM1_C"/>
    <property type="match status" value="1"/>
</dbReference>
<evidence type="ECO:0000259" key="1">
    <source>
        <dbReference type="Pfam" id="PF23209"/>
    </source>
</evidence>
<feature type="domain" description="Increased DNA methylation 1 C-terminal" evidence="1">
    <location>
        <begin position="11"/>
        <end position="135"/>
    </location>
</feature>
<dbReference type="Gramene" id="KGN59021">
    <property type="protein sequence ID" value="KGN59021"/>
    <property type="gene ID" value="Csa_3G745540"/>
</dbReference>
<dbReference type="PANTHER" id="PTHR47025:SF28">
    <property type="entry name" value="ACYL-COA N-ACYLTRANSFERASE WITH RING_FYVE_PHD-TYPE ZINC FINGER DOMAIN-CONTAINING PROTEIN"/>
    <property type="match status" value="1"/>
</dbReference>
<proteinExistence type="predicted"/>
<dbReference type="AlphaFoldDB" id="A0A0A0LGF1"/>
<protein>
    <recommendedName>
        <fullName evidence="1">Increased DNA methylation 1 C-terminal domain-containing protein</fullName>
    </recommendedName>
</protein>
<keyword evidence="3" id="KW-1185">Reference proteome</keyword>
<dbReference type="Proteomes" id="UP000029981">
    <property type="component" value="Chromosome 3"/>
</dbReference>
<reference evidence="2 3" key="4">
    <citation type="journal article" date="2011" name="BMC Genomics">
        <title>RNA-Seq improves annotation of protein-coding genes in the cucumber genome.</title>
        <authorList>
            <person name="Li Z."/>
            <person name="Zhang Z."/>
            <person name="Yan P."/>
            <person name="Huang S."/>
            <person name="Fei Z."/>
            <person name="Lin K."/>
        </authorList>
    </citation>
    <scope>NUCLEOTIDE SEQUENCE [LARGE SCALE GENOMIC DNA]</scope>
    <source>
        <strain evidence="3">cv. 9930</strain>
    </source>
</reference>
<reference evidence="2 3" key="1">
    <citation type="journal article" date="2009" name="Nat. Genet.">
        <title>The genome of the cucumber, Cucumis sativus L.</title>
        <authorList>
            <person name="Huang S."/>
            <person name="Li R."/>
            <person name="Zhang Z."/>
            <person name="Li L."/>
            <person name="Gu X."/>
            <person name="Fan W."/>
            <person name="Lucas W.J."/>
            <person name="Wang X."/>
            <person name="Xie B."/>
            <person name="Ni P."/>
            <person name="Ren Y."/>
            <person name="Zhu H."/>
            <person name="Li J."/>
            <person name="Lin K."/>
            <person name="Jin W."/>
            <person name="Fei Z."/>
            <person name="Li G."/>
            <person name="Staub J."/>
            <person name="Kilian A."/>
            <person name="van der Vossen E.A."/>
            <person name="Wu Y."/>
            <person name="Guo J."/>
            <person name="He J."/>
            <person name="Jia Z."/>
            <person name="Ren Y."/>
            <person name="Tian G."/>
            <person name="Lu Y."/>
            <person name="Ruan J."/>
            <person name="Qian W."/>
            <person name="Wang M."/>
            <person name="Huang Q."/>
            <person name="Li B."/>
            <person name="Xuan Z."/>
            <person name="Cao J."/>
            <person name="Asan"/>
            <person name="Wu Z."/>
            <person name="Zhang J."/>
            <person name="Cai Q."/>
            <person name="Bai Y."/>
            <person name="Zhao B."/>
            <person name="Han Y."/>
            <person name="Li Y."/>
            <person name="Li X."/>
            <person name="Wang S."/>
            <person name="Shi Q."/>
            <person name="Liu S."/>
            <person name="Cho W.K."/>
            <person name="Kim J.Y."/>
            <person name="Xu Y."/>
            <person name="Heller-Uszynska K."/>
            <person name="Miao H."/>
            <person name="Cheng Z."/>
            <person name="Zhang S."/>
            <person name="Wu J."/>
            <person name="Yang Y."/>
            <person name="Kang H."/>
            <person name="Li M."/>
            <person name="Liang H."/>
            <person name="Ren X."/>
            <person name="Shi Z."/>
            <person name="Wen M."/>
            <person name="Jian M."/>
            <person name="Yang H."/>
            <person name="Zhang G."/>
            <person name="Yang Z."/>
            <person name="Chen R."/>
            <person name="Liu S."/>
            <person name="Li J."/>
            <person name="Ma L."/>
            <person name="Liu H."/>
            <person name="Zhou Y."/>
            <person name="Zhao J."/>
            <person name="Fang X."/>
            <person name="Li G."/>
            <person name="Fang L."/>
            <person name="Li Y."/>
            <person name="Liu D."/>
            <person name="Zheng H."/>
            <person name="Zhang Y."/>
            <person name="Qin N."/>
            <person name="Li Z."/>
            <person name="Yang G."/>
            <person name="Yang S."/>
            <person name="Bolund L."/>
            <person name="Kristiansen K."/>
            <person name="Zheng H."/>
            <person name="Li S."/>
            <person name="Zhang X."/>
            <person name="Yang H."/>
            <person name="Wang J."/>
            <person name="Sun R."/>
            <person name="Zhang B."/>
            <person name="Jiang S."/>
            <person name="Wang J."/>
            <person name="Du Y."/>
            <person name="Li S."/>
        </authorList>
    </citation>
    <scope>NUCLEOTIDE SEQUENCE [LARGE SCALE GENOMIC DNA]</scope>
    <source>
        <strain evidence="3">cv. 9930</strain>
    </source>
</reference>
<dbReference type="STRING" id="3659.A0A0A0LGF1"/>
<gene>
    <name evidence="2" type="ORF">Csa_3G745540</name>
</gene>
<reference evidence="2 3" key="3">
    <citation type="journal article" date="2010" name="BMC Genomics">
        <title>Transcriptome sequencing and comparative analysis of cucumber flowers with different sex types.</title>
        <authorList>
            <person name="Guo S."/>
            <person name="Zheng Y."/>
            <person name="Joung J.G."/>
            <person name="Liu S."/>
            <person name="Zhang Z."/>
            <person name="Crasta O.R."/>
            <person name="Sobral B.W."/>
            <person name="Xu Y."/>
            <person name="Huang S."/>
            <person name="Fei Z."/>
        </authorList>
    </citation>
    <scope>NUCLEOTIDE SEQUENCE [LARGE SCALE GENOMIC DNA]</scope>
    <source>
        <strain evidence="3">cv. 9930</strain>
    </source>
</reference>
<accession>A0A0A0LGF1</accession>
<dbReference type="OMA" id="SCEITKE"/>
<sequence length="147" mass="16239">MVISIFVFFSVTLSHRRDVGGQEFGGMYCAILIVNSFVVSAAILQVFGQDIAELPLVATSNGNHGKGYFQTLFSCIERLLAFLKVKCLVLPAAEEAESIWTEKFGFERIKPDQLSSYRRSCCQMVTFKGTSMLQKTVPSCRVVGAPL</sequence>
<dbReference type="PANTHER" id="PTHR47025">
    <property type="entry name" value="AUTOIMMUNE REGULATOR"/>
    <property type="match status" value="1"/>
</dbReference>
<organism evidence="2 3">
    <name type="scientific">Cucumis sativus</name>
    <name type="common">Cucumber</name>
    <dbReference type="NCBI Taxonomy" id="3659"/>
    <lineage>
        <taxon>Eukaryota</taxon>
        <taxon>Viridiplantae</taxon>
        <taxon>Streptophyta</taxon>
        <taxon>Embryophyta</taxon>
        <taxon>Tracheophyta</taxon>
        <taxon>Spermatophyta</taxon>
        <taxon>Magnoliopsida</taxon>
        <taxon>eudicotyledons</taxon>
        <taxon>Gunneridae</taxon>
        <taxon>Pentapetalae</taxon>
        <taxon>rosids</taxon>
        <taxon>fabids</taxon>
        <taxon>Cucurbitales</taxon>
        <taxon>Cucurbitaceae</taxon>
        <taxon>Benincaseae</taxon>
        <taxon>Cucumis</taxon>
    </lineage>
</organism>
<evidence type="ECO:0000313" key="3">
    <source>
        <dbReference type="Proteomes" id="UP000029981"/>
    </source>
</evidence>
<dbReference type="SUPFAM" id="SSF55729">
    <property type="entry name" value="Acyl-CoA N-acyltransferases (Nat)"/>
    <property type="match status" value="1"/>
</dbReference>
<evidence type="ECO:0000313" key="2">
    <source>
        <dbReference type="EMBL" id="KGN59021.1"/>
    </source>
</evidence>
<dbReference type="InterPro" id="IPR056511">
    <property type="entry name" value="IDM1_C"/>
</dbReference>